<evidence type="ECO:0000256" key="5">
    <source>
        <dbReference type="ARBA" id="ARBA00023289"/>
    </source>
</evidence>
<dbReference type="PROSITE" id="PS51419">
    <property type="entry name" value="RAB"/>
    <property type="match status" value="1"/>
</dbReference>
<dbReference type="GO" id="GO:0003924">
    <property type="term" value="F:GTPase activity"/>
    <property type="evidence" value="ECO:0007669"/>
    <property type="project" value="InterPro"/>
</dbReference>
<feature type="region of interest" description="Disordered" evidence="6">
    <location>
        <begin position="472"/>
        <end position="525"/>
    </location>
</feature>
<evidence type="ECO:0000256" key="6">
    <source>
        <dbReference type="SAM" id="MobiDB-lite"/>
    </source>
</evidence>
<keyword evidence="4" id="KW-0342">GTP-binding</keyword>
<comment type="caution">
    <text evidence="8">The sequence shown here is derived from an EMBL/GenBank/DDBJ whole genome shotgun (WGS) entry which is preliminary data.</text>
</comment>
<dbReference type="SUPFAM" id="SSF56112">
    <property type="entry name" value="Protein kinase-like (PK-like)"/>
    <property type="match status" value="1"/>
</dbReference>
<feature type="region of interest" description="Disordered" evidence="6">
    <location>
        <begin position="546"/>
        <end position="573"/>
    </location>
</feature>
<protein>
    <recommendedName>
        <fullName evidence="7">Protein kinase domain-containing protein</fullName>
    </recommendedName>
</protein>
<dbReference type="GO" id="GO:0005525">
    <property type="term" value="F:GTP binding"/>
    <property type="evidence" value="ECO:0007669"/>
    <property type="project" value="UniProtKB-KW"/>
</dbReference>
<dbReference type="InterPro" id="IPR001806">
    <property type="entry name" value="Small_GTPase"/>
</dbReference>
<dbReference type="PROSITE" id="PS51421">
    <property type="entry name" value="RAS"/>
    <property type="match status" value="1"/>
</dbReference>
<gene>
    <name evidence="8" type="ORF">D9758_009470</name>
</gene>
<dbReference type="Pfam" id="PF00025">
    <property type="entry name" value="Arf"/>
    <property type="match status" value="1"/>
</dbReference>
<dbReference type="EMBL" id="JAACJM010000055">
    <property type="protein sequence ID" value="KAF5356371.1"/>
    <property type="molecule type" value="Genomic_DNA"/>
</dbReference>
<organism evidence="8 9">
    <name type="scientific">Tetrapyrgos nigripes</name>
    <dbReference type="NCBI Taxonomy" id="182062"/>
    <lineage>
        <taxon>Eukaryota</taxon>
        <taxon>Fungi</taxon>
        <taxon>Dikarya</taxon>
        <taxon>Basidiomycota</taxon>
        <taxon>Agaricomycotina</taxon>
        <taxon>Agaricomycetes</taxon>
        <taxon>Agaricomycetidae</taxon>
        <taxon>Agaricales</taxon>
        <taxon>Marasmiineae</taxon>
        <taxon>Marasmiaceae</taxon>
        <taxon>Tetrapyrgos</taxon>
    </lineage>
</organism>
<feature type="domain" description="Protein kinase" evidence="7">
    <location>
        <begin position="1"/>
        <end position="251"/>
    </location>
</feature>
<dbReference type="PROSITE" id="PS50011">
    <property type="entry name" value="PROTEIN_KINASE_DOM"/>
    <property type="match status" value="1"/>
</dbReference>
<evidence type="ECO:0000313" key="8">
    <source>
        <dbReference type="EMBL" id="KAF5356371.1"/>
    </source>
</evidence>
<dbReference type="SUPFAM" id="SSF52540">
    <property type="entry name" value="P-loop containing nucleoside triphosphate hydrolases"/>
    <property type="match status" value="1"/>
</dbReference>
<dbReference type="OrthoDB" id="4062651at2759"/>
<evidence type="ECO:0000256" key="4">
    <source>
        <dbReference type="ARBA" id="ARBA00023134"/>
    </source>
</evidence>
<dbReference type="GO" id="GO:0005524">
    <property type="term" value="F:ATP binding"/>
    <property type="evidence" value="ECO:0007669"/>
    <property type="project" value="InterPro"/>
</dbReference>
<name>A0A8H5G140_9AGAR</name>
<feature type="region of interest" description="Disordered" evidence="6">
    <location>
        <begin position="629"/>
        <end position="654"/>
    </location>
</feature>
<keyword evidence="5" id="KW-0449">Lipoprotein</keyword>
<dbReference type="PANTHER" id="PTHR47981:SF20">
    <property type="entry name" value="RAS-RELATED PROTEIN RAB-7A"/>
    <property type="match status" value="1"/>
</dbReference>
<comment type="similarity">
    <text evidence="1">Belongs to the small GTPase superfamily. Rab family.</text>
</comment>
<feature type="compositionally biased region" description="Basic residues" evidence="6">
    <location>
        <begin position="432"/>
        <end position="445"/>
    </location>
</feature>
<reference evidence="8 9" key="1">
    <citation type="journal article" date="2020" name="ISME J.">
        <title>Uncovering the hidden diversity of litter-decomposition mechanisms in mushroom-forming fungi.</title>
        <authorList>
            <person name="Floudas D."/>
            <person name="Bentzer J."/>
            <person name="Ahren D."/>
            <person name="Johansson T."/>
            <person name="Persson P."/>
            <person name="Tunlid A."/>
        </authorList>
    </citation>
    <scope>NUCLEOTIDE SEQUENCE [LARGE SCALE GENOMIC DNA]</scope>
    <source>
        <strain evidence="8 9">CBS 291.85</strain>
    </source>
</reference>
<dbReference type="InterPro" id="IPR006689">
    <property type="entry name" value="Small_GTPase_ARF/SAR"/>
</dbReference>
<dbReference type="SMART" id="SM00175">
    <property type="entry name" value="RAB"/>
    <property type="match status" value="1"/>
</dbReference>
<dbReference type="InterPro" id="IPR027417">
    <property type="entry name" value="P-loop_NTPase"/>
</dbReference>
<evidence type="ECO:0000259" key="7">
    <source>
        <dbReference type="PROSITE" id="PS50011"/>
    </source>
</evidence>
<dbReference type="Gene3D" id="3.40.50.300">
    <property type="entry name" value="P-loop containing nucleotide triphosphate hydrolases"/>
    <property type="match status" value="1"/>
</dbReference>
<keyword evidence="9" id="KW-1185">Reference proteome</keyword>
<dbReference type="Gene3D" id="1.10.510.10">
    <property type="entry name" value="Transferase(Phosphotransferase) domain 1"/>
    <property type="match status" value="1"/>
</dbReference>
<dbReference type="PRINTS" id="PR00449">
    <property type="entry name" value="RASTRNSFRMNG"/>
</dbReference>
<dbReference type="GO" id="GO:0005770">
    <property type="term" value="C:late endosome"/>
    <property type="evidence" value="ECO:0007669"/>
    <property type="project" value="TreeGrafter"/>
</dbReference>
<dbReference type="SMART" id="SM00174">
    <property type="entry name" value="RHO"/>
    <property type="match status" value="1"/>
</dbReference>
<dbReference type="PANTHER" id="PTHR47981">
    <property type="entry name" value="RAB FAMILY"/>
    <property type="match status" value="1"/>
</dbReference>
<dbReference type="Pfam" id="PF07714">
    <property type="entry name" value="PK_Tyr_Ser-Thr"/>
    <property type="match status" value="1"/>
</dbReference>
<evidence type="ECO:0000313" key="9">
    <source>
        <dbReference type="Proteomes" id="UP000559256"/>
    </source>
</evidence>
<feature type="region of interest" description="Disordered" evidence="6">
    <location>
        <begin position="718"/>
        <end position="740"/>
    </location>
</feature>
<feature type="compositionally biased region" description="Pro residues" evidence="6">
    <location>
        <begin position="633"/>
        <end position="650"/>
    </location>
</feature>
<keyword evidence="5" id="KW-0636">Prenylation</keyword>
<dbReference type="Gene3D" id="3.30.200.20">
    <property type="entry name" value="Phosphorylase Kinase, domain 1"/>
    <property type="match status" value="1"/>
</dbReference>
<evidence type="ECO:0000256" key="2">
    <source>
        <dbReference type="ARBA" id="ARBA00008171"/>
    </source>
</evidence>
<dbReference type="GO" id="GO:0004672">
    <property type="term" value="F:protein kinase activity"/>
    <property type="evidence" value="ECO:0007669"/>
    <property type="project" value="InterPro"/>
</dbReference>
<feature type="compositionally biased region" description="Low complexity" evidence="6">
    <location>
        <begin position="418"/>
        <end position="429"/>
    </location>
</feature>
<keyword evidence="3" id="KW-0547">Nucleotide-binding</keyword>
<feature type="compositionally biased region" description="Low complexity" evidence="6">
    <location>
        <begin position="477"/>
        <end position="503"/>
    </location>
</feature>
<evidence type="ECO:0000256" key="3">
    <source>
        <dbReference type="ARBA" id="ARBA00022741"/>
    </source>
</evidence>
<proteinExistence type="inferred from homology"/>
<dbReference type="GO" id="GO:0000329">
    <property type="term" value="C:fungal-type vacuole membrane"/>
    <property type="evidence" value="ECO:0007669"/>
    <property type="project" value="TreeGrafter"/>
</dbReference>
<feature type="compositionally biased region" description="Acidic residues" evidence="6">
    <location>
        <begin position="357"/>
        <end position="366"/>
    </location>
</feature>
<dbReference type="InterPro" id="IPR001245">
    <property type="entry name" value="Ser-Thr/Tyr_kinase_cat_dom"/>
</dbReference>
<feature type="region of interest" description="Disordered" evidence="6">
    <location>
        <begin position="357"/>
        <end position="451"/>
    </location>
</feature>
<dbReference type="Proteomes" id="UP000559256">
    <property type="component" value="Unassembled WGS sequence"/>
</dbReference>
<evidence type="ECO:0000256" key="1">
    <source>
        <dbReference type="ARBA" id="ARBA00006270"/>
    </source>
</evidence>
<dbReference type="InterPro" id="IPR011009">
    <property type="entry name" value="Kinase-like_dom_sf"/>
</dbReference>
<dbReference type="SMART" id="SM00220">
    <property type="entry name" value="S_TKc"/>
    <property type="match status" value="1"/>
</dbReference>
<dbReference type="SMART" id="SM00173">
    <property type="entry name" value="RAS"/>
    <property type="match status" value="1"/>
</dbReference>
<comment type="similarity">
    <text evidence="2">Belongs to the protein kinase superfamily. TKL Ser/Thr protein kinase family. ROCO subfamily.</text>
</comment>
<dbReference type="InterPro" id="IPR000719">
    <property type="entry name" value="Prot_kinase_dom"/>
</dbReference>
<accession>A0A8H5G140</accession>
<feature type="compositionally biased region" description="Low complexity" evidence="6">
    <location>
        <begin position="731"/>
        <end position="740"/>
    </location>
</feature>
<dbReference type="PROSITE" id="PS00108">
    <property type="entry name" value="PROTEIN_KINASE_ST"/>
    <property type="match status" value="1"/>
</dbReference>
<dbReference type="AlphaFoldDB" id="A0A8H5G140"/>
<dbReference type="InterPro" id="IPR008271">
    <property type="entry name" value="Ser/Thr_kinase_AS"/>
</dbReference>
<feature type="compositionally biased region" description="Polar residues" evidence="6">
    <location>
        <begin position="390"/>
        <end position="402"/>
    </location>
</feature>
<sequence length="740" mass="81292">MVKVAIKLLRVLSSNGYDEVKARKRLNREVYVWHRLEHPNIVTFLGTSYHMSGRPALVLPWFSNGCAPEYLRRNPHVDRLQLILDVARGLHYLHTKKPSIVHGDLKGNNILITDDGRATLSDFGLAQVIEQICLPQCPEYTPSGGVGPIRWQAPEFLQDDTGHPKMPGDIWSFGCTCYEYISGRFSTGYRATIGADFITKVLPHPSKEGETVTLQIWDTAGQERFSSLSSAFFRGADAAVLMFDVNSHETMEALTKWWDQFKNHAPLSDDEMGDFCCVVVGNKLDLLQKDGHNHVGNGSAIRLAGHLNGTKKKAVSREEAESFLKELVPPEFVKPVSVPEVEMVSEEEEIQIAEELEVVSEDDEDPLSASQATIRPHSPEISLHFPSVNGRDSSSDQSTSIAINGRPLSPLDTRTRTNSSSNNSPSSPSFIRHLHRHKSQSKSRSRSANSRYYSGVSSSGFSIYHTPSSSVYDQFDSARSSPEPWEPSPSSGSPLSSSYTPVSLLRSPSPASMNNAHRAPRRRLLSAGNKSILSIDSMKTRSTSSVATVTPSFYARGNEDPDDDWDQDNQGTVGSSAGSFFSALSRSFSSASIAPALLSEHDSNSTSGGANDPKLGKFKHSPLRLQVQANHFVPPPPNPPKPSSPEPPDCGPRLFLTSAKTGEGVKDVFEYIAKRVIARWEWEERVEAGRLEFREGEGGDGTWLRSWGRRNGVGKGIKLDARTSGTGRGRNGSANWNSCC</sequence>
<dbReference type="GO" id="GO:0032889">
    <property type="term" value="P:regulation of vacuole fusion, non-autophagic"/>
    <property type="evidence" value="ECO:0007669"/>
    <property type="project" value="TreeGrafter"/>
</dbReference>